<dbReference type="RefSeq" id="WP_188663764.1">
    <property type="nucleotide sequence ID" value="NZ_BMKC01000002.1"/>
</dbReference>
<evidence type="ECO:0000313" key="5">
    <source>
        <dbReference type="Proteomes" id="UP000623419"/>
    </source>
</evidence>
<feature type="domain" description="NAD(P)-binding" evidence="3">
    <location>
        <begin position="8"/>
        <end position="156"/>
    </location>
</feature>
<protein>
    <recommendedName>
        <fullName evidence="3">NAD(P)-binding domain-containing protein</fullName>
    </recommendedName>
</protein>
<dbReference type="Pfam" id="PF13460">
    <property type="entry name" value="NAD_binding_10"/>
    <property type="match status" value="1"/>
</dbReference>
<evidence type="ECO:0000256" key="2">
    <source>
        <dbReference type="ARBA" id="ARBA00023276"/>
    </source>
</evidence>
<proteinExistence type="predicted"/>
<dbReference type="Gene3D" id="3.40.50.720">
    <property type="entry name" value="NAD(P)-binding Rossmann-like Domain"/>
    <property type="match status" value="1"/>
</dbReference>
<comment type="caution">
    <text evidence="4">The sequence shown here is derived from an EMBL/GenBank/DDBJ whole genome shotgun (WGS) entry which is preliminary data.</text>
</comment>
<dbReference type="PANTHER" id="PTHR47128:SF2">
    <property type="entry name" value="PROTEIN HIGH CHLOROPHYLL FLUORESCENCE PHENOTYPE 244, CHLOROPLASTIC"/>
    <property type="match status" value="1"/>
</dbReference>
<dbReference type="EMBL" id="BMKC01000002">
    <property type="protein sequence ID" value="GGA81858.1"/>
    <property type="molecule type" value="Genomic_DNA"/>
</dbReference>
<name>A0ABQ1HL76_9GAMM</name>
<dbReference type="InterPro" id="IPR016040">
    <property type="entry name" value="NAD(P)-bd_dom"/>
</dbReference>
<keyword evidence="2" id="KW-0604">Photosystem II</keyword>
<evidence type="ECO:0000313" key="4">
    <source>
        <dbReference type="EMBL" id="GGA81858.1"/>
    </source>
</evidence>
<dbReference type="InterPro" id="IPR036291">
    <property type="entry name" value="NAD(P)-bd_dom_sf"/>
</dbReference>
<keyword evidence="5" id="KW-1185">Reference proteome</keyword>
<evidence type="ECO:0000256" key="1">
    <source>
        <dbReference type="ARBA" id="ARBA00022531"/>
    </source>
</evidence>
<dbReference type="InterPro" id="IPR044256">
    <property type="entry name" value="HCF244-like"/>
</dbReference>
<reference evidence="5" key="1">
    <citation type="journal article" date="2019" name="Int. J. Syst. Evol. Microbiol.">
        <title>The Global Catalogue of Microorganisms (GCM) 10K type strain sequencing project: providing services to taxonomists for standard genome sequencing and annotation.</title>
        <authorList>
            <consortium name="The Broad Institute Genomics Platform"/>
            <consortium name="The Broad Institute Genome Sequencing Center for Infectious Disease"/>
            <person name="Wu L."/>
            <person name="Ma J."/>
        </authorList>
    </citation>
    <scope>NUCLEOTIDE SEQUENCE [LARGE SCALE GENOMIC DNA]</scope>
    <source>
        <strain evidence="5">CGMCC 1.15905</strain>
    </source>
</reference>
<keyword evidence="1" id="KW-0602">Photosynthesis</keyword>
<accession>A0ABQ1HL76</accession>
<organism evidence="4 5">
    <name type="scientific">Arenimonas soli</name>
    <dbReference type="NCBI Taxonomy" id="2269504"/>
    <lineage>
        <taxon>Bacteria</taxon>
        <taxon>Pseudomonadati</taxon>
        <taxon>Pseudomonadota</taxon>
        <taxon>Gammaproteobacteria</taxon>
        <taxon>Lysobacterales</taxon>
        <taxon>Lysobacteraceae</taxon>
        <taxon>Arenimonas</taxon>
    </lineage>
</organism>
<dbReference type="PANTHER" id="PTHR47128">
    <property type="match status" value="1"/>
</dbReference>
<dbReference type="Proteomes" id="UP000623419">
    <property type="component" value="Unassembled WGS sequence"/>
</dbReference>
<gene>
    <name evidence="4" type="ORF">GCM10011521_20250</name>
</gene>
<sequence length="336" mass="36579">MAAVLVVGATGQLGLEVVERLCAEGRHHVRALARRPAQAATLFGTDVEVVPGDLRDRDSLNAACHGIDVVIATATVVFPRGKDNFRDDEEGGYRNLIAACTAAGVRQFIFVSLCVPFEAEFVAASPTYRTKQWIENQLFESPLAYTILRCAPFMDDYFALIGSRIPLRGERAATLDRSAGVARVTRRLFGDSIERFGRAWVPGSSGHRHAFVALGDVAAHAIAAIDHPDANRAIFDIAGPQSASWAEIGMLYSNLLERPVAVHAVPAWVLRGLSLLMRPFSESLSNQLAILWILAKAETRVDSAIVAERLRVRRTSAHEYLAAKLRISESVPRAGS</sequence>
<evidence type="ECO:0000259" key="3">
    <source>
        <dbReference type="Pfam" id="PF13460"/>
    </source>
</evidence>
<dbReference type="SUPFAM" id="SSF51735">
    <property type="entry name" value="NAD(P)-binding Rossmann-fold domains"/>
    <property type="match status" value="1"/>
</dbReference>